<dbReference type="Proteomes" id="UP000037288">
    <property type="component" value="Unassembled WGS sequence"/>
</dbReference>
<accession>A0A0K9XCH1</accession>
<proteinExistence type="predicted"/>
<evidence type="ECO:0000313" key="2">
    <source>
        <dbReference type="Proteomes" id="UP000037288"/>
    </source>
</evidence>
<comment type="caution">
    <text evidence="1">The sequence shown here is derived from an EMBL/GenBank/DDBJ whole genome shotgun (WGS) entry which is preliminary data.</text>
</comment>
<keyword evidence="2" id="KW-1185">Reference proteome</keyword>
<reference evidence="2" key="1">
    <citation type="submission" date="2015-07" db="EMBL/GenBank/DDBJ databases">
        <title>Draft genome sequence of Streptomyces sp. CMAA 1322, a bacterium isolated from Caatinga biome, from dry forest semiarid of Brazil.</title>
        <authorList>
            <person name="Santos S.N."/>
            <person name="Gacesa R."/>
            <person name="Taketani R.G."/>
            <person name="Long P.F."/>
            <person name="Melo I.S."/>
        </authorList>
    </citation>
    <scope>NUCLEOTIDE SEQUENCE [LARGE SCALE GENOMIC DNA]</scope>
    <source>
        <strain evidence="2">CMAA 1322</strain>
    </source>
</reference>
<gene>
    <name evidence="1" type="ORF">AC230_20420</name>
</gene>
<evidence type="ECO:0000313" key="1">
    <source>
        <dbReference type="EMBL" id="KNB50806.1"/>
    </source>
</evidence>
<dbReference type="PATRIC" id="fig|1678637.3.peg.4372"/>
<organism evidence="1 2">
    <name type="scientific">Streptomyces caatingaensis</name>
    <dbReference type="NCBI Taxonomy" id="1678637"/>
    <lineage>
        <taxon>Bacteria</taxon>
        <taxon>Bacillati</taxon>
        <taxon>Actinomycetota</taxon>
        <taxon>Actinomycetes</taxon>
        <taxon>Kitasatosporales</taxon>
        <taxon>Streptomycetaceae</taxon>
        <taxon>Streptomyces</taxon>
    </lineage>
</organism>
<sequence>MIGPMYTEEVLTAVRDVAARHGRTLTTVEHDIGADRVSRRTGAPLLAVTDPDGSLPHEVYAEIAGPPAVELTVHPEGDTRIVVEGVEFADVPHEHAAAFLDAVYAGRARLRTRLFPPATTLVVPVPGDVTYREPVGLPVSPWLSARRH</sequence>
<dbReference type="STRING" id="1678637.AC230_20420"/>
<dbReference type="OrthoDB" id="3872876at2"/>
<dbReference type="EMBL" id="LFXA01000013">
    <property type="protein sequence ID" value="KNB50806.1"/>
    <property type="molecule type" value="Genomic_DNA"/>
</dbReference>
<protein>
    <submittedName>
        <fullName evidence="1">Uncharacterized protein</fullName>
    </submittedName>
</protein>
<dbReference type="AlphaFoldDB" id="A0A0K9XCH1"/>
<name>A0A0K9XCH1_9ACTN</name>